<dbReference type="EMBL" id="NKHZ01000039">
    <property type="protein sequence ID" value="PNS18808.1"/>
    <property type="molecule type" value="Genomic_DNA"/>
</dbReference>
<evidence type="ECO:0000313" key="2">
    <source>
        <dbReference type="Proteomes" id="UP000243797"/>
    </source>
</evidence>
<accession>A0A2K1QUS5</accession>
<reference evidence="1 2" key="1">
    <citation type="submission" date="2017-06" db="EMBL/GenBank/DDBJ databases">
        <title>Draft genome sequence of a variant of Elsinoe murrayae.</title>
        <authorList>
            <person name="Cheng Q."/>
        </authorList>
    </citation>
    <scope>NUCLEOTIDE SEQUENCE [LARGE SCALE GENOMIC DNA]</scope>
    <source>
        <strain evidence="1 2">CQ-2017a</strain>
    </source>
</reference>
<protein>
    <recommendedName>
        <fullName evidence="3">F-box domain-containing protein</fullName>
    </recommendedName>
</protein>
<dbReference type="InParanoid" id="A0A2K1QUS5"/>
<proteinExistence type="predicted"/>
<dbReference type="OrthoDB" id="3795685at2759"/>
<dbReference type="STRING" id="2082308.A0A2K1QUS5"/>
<name>A0A2K1QUS5_9PEZI</name>
<keyword evidence="2" id="KW-1185">Reference proteome</keyword>
<gene>
    <name evidence="1" type="ORF">CAC42_5347</name>
</gene>
<dbReference type="AlphaFoldDB" id="A0A2K1QUS5"/>
<comment type="caution">
    <text evidence="1">The sequence shown here is derived from an EMBL/GenBank/DDBJ whole genome shotgun (WGS) entry which is preliminary data.</text>
</comment>
<organism evidence="1 2">
    <name type="scientific">Sphaceloma murrayae</name>
    <dbReference type="NCBI Taxonomy" id="2082308"/>
    <lineage>
        <taxon>Eukaryota</taxon>
        <taxon>Fungi</taxon>
        <taxon>Dikarya</taxon>
        <taxon>Ascomycota</taxon>
        <taxon>Pezizomycotina</taxon>
        <taxon>Dothideomycetes</taxon>
        <taxon>Dothideomycetidae</taxon>
        <taxon>Myriangiales</taxon>
        <taxon>Elsinoaceae</taxon>
        <taxon>Sphaceloma</taxon>
    </lineage>
</organism>
<dbReference type="Proteomes" id="UP000243797">
    <property type="component" value="Unassembled WGS sequence"/>
</dbReference>
<sequence>MASQVERLSALEALPLDLCHEIFDYLPIDGHQALLRASPVHQRRYAWQRPACAVLLGPSPIDEEARELLLHAYYSNDLPFVEGLLDDTKSHGSNVEVVWKAVQTLPRRLGLDESTARDTLEYYNTLIRVVGDHFEGFALHGLASVEGQVCAQRSMSEAERSRVVRALCRYEICCNFFKVGNVPLEPDATDDINIGALYTFWGLASLKPWEIEEVLCIHEFVSGYHSHNYHCSELSIWVSELMSGNIHPSSSLPIDWPRPLDVIIQDQYVDLMCAQGLTFLVQTLSIQKKDRLLDCIDSQISFQEVVSVDRQPLASPTSVWQAMAKLRECAIEVYYARPGEMVYPPPTWIQTWEGVFTNMSGELIATYAGQSAARYAGQVFWDADRFVNAFPASIVPDPAIASIHSQLLYARTRWRMGVRAEFGAGRDPRDETTPFLQMLYDMYLLMQALS</sequence>
<evidence type="ECO:0008006" key="3">
    <source>
        <dbReference type="Google" id="ProtNLM"/>
    </source>
</evidence>
<evidence type="ECO:0000313" key="1">
    <source>
        <dbReference type="EMBL" id="PNS18808.1"/>
    </source>
</evidence>